<dbReference type="EMBL" id="PUHY01000001">
    <property type="protein sequence ID" value="PQO40632.1"/>
    <property type="molecule type" value="Genomic_DNA"/>
</dbReference>
<gene>
    <name evidence="3" type="ORF">C5Y83_00400</name>
</gene>
<dbReference type="Gene3D" id="3.30.700.10">
    <property type="entry name" value="Glycoprotein, Type 4 Pilin"/>
    <property type="match status" value="1"/>
</dbReference>
<feature type="transmembrane region" description="Helical" evidence="1">
    <location>
        <begin position="12"/>
        <end position="33"/>
    </location>
</feature>
<dbReference type="InterPro" id="IPR012902">
    <property type="entry name" value="N_methyl_site"/>
</dbReference>
<dbReference type="OrthoDB" id="264135at2"/>
<dbReference type="AlphaFoldDB" id="A0A2S8G852"/>
<accession>A0A2S8G852</accession>
<keyword evidence="1" id="KW-0812">Transmembrane</keyword>
<name>A0A2S8G852_9BACT</name>
<dbReference type="NCBIfam" id="TIGR04294">
    <property type="entry name" value="pre_pil_HX9DG"/>
    <property type="match status" value="1"/>
</dbReference>
<keyword evidence="1" id="KW-1133">Transmembrane helix</keyword>
<dbReference type="InterPro" id="IPR027558">
    <property type="entry name" value="Pre_pil_HX9DG_C"/>
</dbReference>
<dbReference type="Pfam" id="PF07963">
    <property type="entry name" value="N_methyl"/>
    <property type="match status" value="1"/>
</dbReference>
<dbReference type="PANTHER" id="PTHR30093:SF2">
    <property type="entry name" value="TYPE II SECRETION SYSTEM PROTEIN H"/>
    <property type="match status" value="1"/>
</dbReference>
<comment type="caution">
    <text evidence="3">The sequence shown here is derived from an EMBL/GenBank/DDBJ whole genome shotgun (WGS) entry which is preliminary data.</text>
</comment>
<dbReference type="InterPro" id="IPR011453">
    <property type="entry name" value="DUF1559"/>
</dbReference>
<protein>
    <submittedName>
        <fullName evidence="3">Prepilin-type cleavage/methylation domain-containing protein</fullName>
    </submittedName>
</protein>
<dbReference type="Pfam" id="PF07596">
    <property type="entry name" value="SBP_bac_10"/>
    <property type="match status" value="1"/>
</dbReference>
<evidence type="ECO:0000313" key="4">
    <source>
        <dbReference type="Proteomes" id="UP000238322"/>
    </source>
</evidence>
<dbReference type="PROSITE" id="PS00409">
    <property type="entry name" value="PROKAR_NTER_METHYL"/>
    <property type="match status" value="1"/>
</dbReference>
<evidence type="ECO:0000256" key="1">
    <source>
        <dbReference type="SAM" id="Phobius"/>
    </source>
</evidence>
<dbReference type="SUPFAM" id="SSF54523">
    <property type="entry name" value="Pili subunits"/>
    <property type="match status" value="1"/>
</dbReference>
<evidence type="ECO:0000313" key="3">
    <source>
        <dbReference type="EMBL" id="PQO40632.1"/>
    </source>
</evidence>
<dbReference type="InterPro" id="IPR045584">
    <property type="entry name" value="Pilin-like"/>
</dbReference>
<keyword evidence="1" id="KW-0472">Membrane</keyword>
<evidence type="ECO:0000259" key="2">
    <source>
        <dbReference type="Pfam" id="PF07596"/>
    </source>
</evidence>
<dbReference type="Proteomes" id="UP000238322">
    <property type="component" value="Unassembled WGS sequence"/>
</dbReference>
<dbReference type="PANTHER" id="PTHR30093">
    <property type="entry name" value="GENERAL SECRETION PATHWAY PROTEIN G"/>
    <property type="match status" value="1"/>
</dbReference>
<organism evidence="3 4">
    <name type="scientific">Blastopirellula marina</name>
    <dbReference type="NCBI Taxonomy" id="124"/>
    <lineage>
        <taxon>Bacteria</taxon>
        <taxon>Pseudomonadati</taxon>
        <taxon>Planctomycetota</taxon>
        <taxon>Planctomycetia</taxon>
        <taxon>Pirellulales</taxon>
        <taxon>Pirellulaceae</taxon>
        <taxon>Blastopirellula</taxon>
    </lineage>
</organism>
<dbReference type="RefSeq" id="WP_105327865.1">
    <property type="nucleotide sequence ID" value="NZ_PUHY01000001.1"/>
</dbReference>
<proteinExistence type="predicted"/>
<feature type="domain" description="DUF1559" evidence="2">
    <location>
        <begin position="34"/>
        <end position="313"/>
    </location>
</feature>
<sequence length="331" mass="36071">MNRNFRRAGFTLVELLVVIAIIGVLIALLLPAVQQAREAARRMQCSNNLKQIGLALHNYENTHLKFPPGQCLENGSPDASTHAFILPFLEQGNVHDLFDFRYSINGSSANVAATRQQLEAYQCPSDIQPAGNTISTGTFVYGGTSYMQNIGAKGTLVTSEYDSSLAGPFYRNSATRFADFIDGTSNTAMFAEIKKGPSGSSSRLVIPAGDPRDFRVATSVSAGFFGNDALTPPSDCETRSTYAWTYRGLQYYRGNFITTFYTHTLTPNQKRRDCLDGSIGSRGHIAARSYHPGGAMTCFGDGSVSFMQDTIDQVTWRSLGTMQGGEVVSRN</sequence>
<dbReference type="NCBIfam" id="TIGR02532">
    <property type="entry name" value="IV_pilin_GFxxxE"/>
    <property type="match status" value="1"/>
</dbReference>
<reference evidence="3 4" key="1">
    <citation type="submission" date="2018-02" db="EMBL/GenBank/DDBJ databases">
        <title>Comparative genomes isolates from brazilian mangrove.</title>
        <authorList>
            <person name="Araujo J.E."/>
            <person name="Taketani R.G."/>
            <person name="Silva M.C.P."/>
            <person name="Loureco M.V."/>
            <person name="Andreote F.D."/>
        </authorList>
    </citation>
    <scope>NUCLEOTIDE SEQUENCE [LARGE SCALE GENOMIC DNA]</scope>
    <source>
        <strain evidence="3 4">Hex-1 MGV</strain>
    </source>
</reference>